<evidence type="ECO:0000313" key="1">
    <source>
        <dbReference type="EMBL" id="CAD7644395.1"/>
    </source>
</evidence>
<dbReference type="EMBL" id="CAJPIZ010031346">
    <property type="protein sequence ID" value="CAG2120086.1"/>
    <property type="molecule type" value="Genomic_DNA"/>
</dbReference>
<name>A0A7R9QGW3_9ACAR</name>
<dbReference type="EMBL" id="OC885921">
    <property type="protein sequence ID" value="CAD7644395.1"/>
    <property type="molecule type" value="Genomic_DNA"/>
</dbReference>
<evidence type="ECO:0000313" key="2">
    <source>
        <dbReference type="Proteomes" id="UP000759131"/>
    </source>
</evidence>
<dbReference type="Proteomes" id="UP000759131">
    <property type="component" value="Unassembled WGS sequence"/>
</dbReference>
<gene>
    <name evidence="1" type="ORF">OSB1V03_LOCUS20033</name>
</gene>
<organism evidence="1">
    <name type="scientific">Medioppia subpectinata</name>
    <dbReference type="NCBI Taxonomy" id="1979941"/>
    <lineage>
        <taxon>Eukaryota</taxon>
        <taxon>Metazoa</taxon>
        <taxon>Ecdysozoa</taxon>
        <taxon>Arthropoda</taxon>
        <taxon>Chelicerata</taxon>
        <taxon>Arachnida</taxon>
        <taxon>Acari</taxon>
        <taxon>Acariformes</taxon>
        <taxon>Sarcoptiformes</taxon>
        <taxon>Oribatida</taxon>
        <taxon>Brachypylina</taxon>
        <taxon>Oppioidea</taxon>
        <taxon>Oppiidae</taxon>
        <taxon>Medioppia</taxon>
    </lineage>
</organism>
<accession>A0A7R9QGW3</accession>
<protein>
    <submittedName>
        <fullName evidence="1">Uncharacterized protein</fullName>
    </submittedName>
</protein>
<keyword evidence="2" id="KW-1185">Reference proteome</keyword>
<reference evidence="1" key="1">
    <citation type="submission" date="2020-11" db="EMBL/GenBank/DDBJ databases">
        <authorList>
            <person name="Tran Van P."/>
        </authorList>
    </citation>
    <scope>NUCLEOTIDE SEQUENCE</scope>
</reference>
<sequence length="113" mass="13107">MSEIIECISNVESELNLNKSVDSWQSLGSTATTASPVPSDDSSYVLSVSHKDSLRHQLSHIRHMRDEYETHLRLRDALRKMMKISKSRECENEWKENSRILITFEKQLELMIG</sequence>
<dbReference type="AlphaFoldDB" id="A0A7R9QGW3"/>
<proteinExistence type="predicted"/>